<feature type="domain" description="HTH luxR-type" evidence="6">
    <location>
        <begin position="153"/>
        <end position="218"/>
    </location>
</feature>
<sequence length="220" mass="24000">MPVPTTNGSPAMNTPISIIVVEDDPIVLHRFMTMFTSNPRFTLVAACSNATTAHSVINASHADVLLTDLGLPDGNGLDLIRQCTEQHPDTHIMVISVFGDEKHVITAIEAGATGYILKDDESMEVEQAIVQLCAGGSPISPAVASHLLKRLRPEADEIKLTKAELEILRFIAKGYTAQEAADLKHISYHTVTSHIKSIYRKLHISTRAEAVHEAVKRHLL</sequence>
<dbReference type="PROSITE" id="PS50110">
    <property type="entry name" value="RESPONSE_REGULATORY"/>
    <property type="match status" value="1"/>
</dbReference>
<evidence type="ECO:0000259" key="7">
    <source>
        <dbReference type="PROSITE" id="PS50110"/>
    </source>
</evidence>
<dbReference type="GO" id="GO:0003677">
    <property type="term" value="F:DNA binding"/>
    <property type="evidence" value="ECO:0007669"/>
    <property type="project" value="UniProtKB-KW"/>
</dbReference>
<dbReference type="PANTHER" id="PTHR43214">
    <property type="entry name" value="TWO-COMPONENT RESPONSE REGULATOR"/>
    <property type="match status" value="1"/>
</dbReference>
<dbReference type="InterPro" id="IPR001789">
    <property type="entry name" value="Sig_transdc_resp-reg_receiver"/>
</dbReference>
<feature type="domain" description="Response regulatory" evidence="7">
    <location>
        <begin position="17"/>
        <end position="133"/>
    </location>
</feature>
<dbReference type="GO" id="GO:0006355">
    <property type="term" value="P:regulation of DNA-templated transcription"/>
    <property type="evidence" value="ECO:0007669"/>
    <property type="project" value="InterPro"/>
</dbReference>
<dbReference type="Pfam" id="PF00196">
    <property type="entry name" value="GerE"/>
    <property type="match status" value="1"/>
</dbReference>
<dbReference type="SMART" id="SM00421">
    <property type="entry name" value="HTH_LUXR"/>
    <property type="match status" value="1"/>
</dbReference>
<evidence type="ECO:0000256" key="1">
    <source>
        <dbReference type="ARBA" id="ARBA00022553"/>
    </source>
</evidence>
<dbReference type="InterPro" id="IPR016032">
    <property type="entry name" value="Sig_transdc_resp-reg_C-effctor"/>
</dbReference>
<dbReference type="RefSeq" id="WP_207251109.1">
    <property type="nucleotide sequence ID" value="NZ_JAFMPM010000006.1"/>
</dbReference>
<evidence type="ECO:0000256" key="4">
    <source>
        <dbReference type="ARBA" id="ARBA00023163"/>
    </source>
</evidence>
<dbReference type="CDD" id="cd17535">
    <property type="entry name" value="REC_NarL-like"/>
    <property type="match status" value="1"/>
</dbReference>
<evidence type="ECO:0000256" key="3">
    <source>
        <dbReference type="ARBA" id="ARBA00023125"/>
    </source>
</evidence>
<name>A0A8B0SIH8_9GAMM</name>
<keyword evidence="4" id="KW-0804">Transcription</keyword>
<accession>A0A8B0SIH8</accession>
<reference evidence="8" key="1">
    <citation type="submission" date="2021-04" db="EMBL/GenBank/DDBJ databases">
        <title>Complete Genome and methylome analysis of Thiothrix fructosivorans ATCC 49748.</title>
        <authorList>
            <person name="Fomenkov A."/>
            <person name="Sun L."/>
            <person name="Vincze T."/>
            <person name="Grabovich M.Y."/>
            <person name="Roberts R.J."/>
        </authorList>
    </citation>
    <scope>NUCLEOTIDE SEQUENCE</scope>
    <source>
        <strain evidence="8">ATCC 49748</strain>
    </source>
</reference>
<evidence type="ECO:0000313" key="8">
    <source>
        <dbReference type="EMBL" id="QTX11156.1"/>
    </source>
</evidence>
<dbReference type="Gene3D" id="3.40.50.2300">
    <property type="match status" value="1"/>
</dbReference>
<organism evidence="8">
    <name type="scientific">Thiothrix fructosivorans</name>
    <dbReference type="NCBI Taxonomy" id="111770"/>
    <lineage>
        <taxon>Bacteria</taxon>
        <taxon>Pseudomonadati</taxon>
        <taxon>Pseudomonadota</taxon>
        <taxon>Gammaproteobacteria</taxon>
        <taxon>Thiotrichales</taxon>
        <taxon>Thiotrichaceae</taxon>
        <taxon>Thiothrix</taxon>
    </lineage>
</organism>
<keyword evidence="1 5" id="KW-0597">Phosphoprotein</keyword>
<dbReference type="InterPro" id="IPR000792">
    <property type="entry name" value="Tscrpt_reg_LuxR_C"/>
</dbReference>
<keyword evidence="3" id="KW-0238">DNA-binding</keyword>
<feature type="modified residue" description="4-aspartylphosphate" evidence="5">
    <location>
        <position position="68"/>
    </location>
</feature>
<dbReference type="AlphaFoldDB" id="A0A8B0SIH8"/>
<dbReference type="GO" id="GO:0000160">
    <property type="term" value="P:phosphorelay signal transduction system"/>
    <property type="evidence" value="ECO:0007669"/>
    <property type="project" value="InterPro"/>
</dbReference>
<evidence type="ECO:0000259" key="6">
    <source>
        <dbReference type="PROSITE" id="PS50043"/>
    </source>
</evidence>
<dbReference type="InterPro" id="IPR039420">
    <property type="entry name" value="WalR-like"/>
</dbReference>
<dbReference type="InterPro" id="IPR011006">
    <property type="entry name" value="CheY-like_superfamily"/>
</dbReference>
<dbReference type="Pfam" id="PF00072">
    <property type="entry name" value="Response_reg"/>
    <property type="match status" value="1"/>
</dbReference>
<dbReference type="SUPFAM" id="SSF46894">
    <property type="entry name" value="C-terminal effector domain of the bipartite response regulators"/>
    <property type="match status" value="1"/>
</dbReference>
<dbReference type="SMART" id="SM00448">
    <property type="entry name" value="REC"/>
    <property type="match status" value="1"/>
</dbReference>
<dbReference type="PANTHER" id="PTHR43214:SF41">
    <property type="entry name" value="NITRATE_NITRITE RESPONSE REGULATOR PROTEIN NARP"/>
    <property type="match status" value="1"/>
</dbReference>
<dbReference type="PROSITE" id="PS50043">
    <property type="entry name" value="HTH_LUXR_2"/>
    <property type="match status" value="1"/>
</dbReference>
<dbReference type="PRINTS" id="PR00038">
    <property type="entry name" value="HTHLUXR"/>
</dbReference>
<gene>
    <name evidence="8" type="ORF">J1836_001950</name>
</gene>
<dbReference type="InterPro" id="IPR058245">
    <property type="entry name" value="NreC/VraR/RcsB-like_REC"/>
</dbReference>
<dbReference type="EMBL" id="CP072748">
    <property type="protein sequence ID" value="QTX11156.1"/>
    <property type="molecule type" value="Genomic_DNA"/>
</dbReference>
<evidence type="ECO:0000256" key="5">
    <source>
        <dbReference type="PROSITE-ProRule" id="PRU00169"/>
    </source>
</evidence>
<proteinExistence type="predicted"/>
<evidence type="ECO:0000256" key="2">
    <source>
        <dbReference type="ARBA" id="ARBA00023015"/>
    </source>
</evidence>
<dbReference type="SUPFAM" id="SSF52172">
    <property type="entry name" value="CheY-like"/>
    <property type="match status" value="1"/>
</dbReference>
<dbReference type="CDD" id="cd06170">
    <property type="entry name" value="LuxR_C_like"/>
    <property type="match status" value="1"/>
</dbReference>
<protein>
    <submittedName>
        <fullName evidence="8">Response regulator transcription factor</fullName>
    </submittedName>
</protein>
<keyword evidence="2" id="KW-0805">Transcription regulation</keyword>